<comment type="caution">
    <text evidence="5">The sequence shown here is derived from an EMBL/GenBank/DDBJ whole genome shotgun (WGS) entry which is preliminary data.</text>
</comment>
<accession>A0A8S0WP55</accession>
<dbReference type="SUPFAM" id="SSF48403">
    <property type="entry name" value="Ankyrin repeat"/>
    <property type="match status" value="1"/>
</dbReference>
<feature type="region of interest" description="Disordered" evidence="4">
    <location>
        <begin position="152"/>
        <end position="179"/>
    </location>
</feature>
<dbReference type="PANTHER" id="PTHR24171:SF8">
    <property type="entry name" value="BRCA1-ASSOCIATED RING DOMAIN PROTEIN 1"/>
    <property type="match status" value="1"/>
</dbReference>
<dbReference type="OrthoDB" id="19174at2759"/>
<dbReference type="Proteomes" id="UP000467700">
    <property type="component" value="Unassembled WGS sequence"/>
</dbReference>
<reference evidence="5 6" key="1">
    <citation type="submission" date="2020-01" db="EMBL/GenBank/DDBJ databases">
        <authorList>
            <person name="Gupta K D."/>
        </authorList>
    </citation>
    <scope>NUCLEOTIDE SEQUENCE [LARGE SCALE GENOMIC DNA]</scope>
</reference>
<dbReference type="GO" id="GO:0085020">
    <property type="term" value="P:protein K6-linked ubiquitination"/>
    <property type="evidence" value="ECO:0007669"/>
    <property type="project" value="TreeGrafter"/>
</dbReference>
<keyword evidence="1" id="KW-0677">Repeat</keyword>
<keyword evidence="2 3" id="KW-0040">ANK repeat</keyword>
<dbReference type="GO" id="GO:0004842">
    <property type="term" value="F:ubiquitin-protein transferase activity"/>
    <property type="evidence" value="ECO:0007669"/>
    <property type="project" value="TreeGrafter"/>
</dbReference>
<evidence type="ECO:0000256" key="1">
    <source>
        <dbReference type="ARBA" id="ARBA00022737"/>
    </source>
</evidence>
<sequence>MARLLANIWVAAGDGDLDRVRRTNASFRKSRSMLVQIDNQNLHLALSPNVPDEFTYTPIHAAASYGHIHVLEYLLSRGGNVNITDNDGDTPLYTVENIETARWLIQHGAAVGHQNSEGVSPADHLTDEFPQIAEYLRSIDSSRLASSHSVATSASTTSSTSTSLPSNSSSSNPTATSTSTVASWDAAPIPIHMPSQHAQNVATEQLTAALMASVQEIMQRAEAEGRDPDEELRELVSRTVLEGVVTGYGMGAEAREGGQGQEEGRRGPTDDIDSPAKRSRME</sequence>
<proteinExistence type="predicted"/>
<evidence type="ECO:0000313" key="6">
    <source>
        <dbReference type="Proteomes" id="UP000467700"/>
    </source>
</evidence>
<organism evidence="5 6">
    <name type="scientific">Cyclocybe aegerita</name>
    <name type="common">Black poplar mushroom</name>
    <name type="synonym">Agrocybe aegerita</name>
    <dbReference type="NCBI Taxonomy" id="1973307"/>
    <lineage>
        <taxon>Eukaryota</taxon>
        <taxon>Fungi</taxon>
        <taxon>Dikarya</taxon>
        <taxon>Basidiomycota</taxon>
        <taxon>Agaricomycotina</taxon>
        <taxon>Agaricomycetes</taxon>
        <taxon>Agaricomycetidae</taxon>
        <taxon>Agaricales</taxon>
        <taxon>Agaricineae</taxon>
        <taxon>Bolbitiaceae</taxon>
        <taxon>Cyclocybe</taxon>
    </lineage>
</organism>
<dbReference type="SMART" id="SM00248">
    <property type="entry name" value="ANK"/>
    <property type="match status" value="2"/>
</dbReference>
<name>A0A8S0WP55_CYCAE</name>
<protein>
    <recommendedName>
        <fullName evidence="7">Ankyrin</fullName>
    </recommendedName>
</protein>
<dbReference type="EMBL" id="CACVBS010000057">
    <property type="protein sequence ID" value="CAA7267157.1"/>
    <property type="molecule type" value="Genomic_DNA"/>
</dbReference>
<dbReference type="PROSITE" id="PS50088">
    <property type="entry name" value="ANK_REPEAT"/>
    <property type="match status" value="1"/>
</dbReference>
<evidence type="ECO:0000313" key="5">
    <source>
        <dbReference type="EMBL" id="CAA7267157.1"/>
    </source>
</evidence>
<dbReference type="InterPro" id="IPR036770">
    <property type="entry name" value="Ankyrin_rpt-contain_sf"/>
</dbReference>
<feature type="compositionally biased region" description="Basic and acidic residues" evidence="4">
    <location>
        <begin position="262"/>
        <end position="282"/>
    </location>
</feature>
<dbReference type="Pfam" id="PF13857">
    <property type="entry name" value="Ank_5"/>
    <property type="match status" value="1"/>
</dbReference>
<dbReference type="PROSITE" id="PS50297">
    <property type="entry name" value="ANK_REP_REGION"/>
    <property type="match status" value="1"/>
</dbReference>
<dbReference type="Gene3D" id="1.25.40.20">
    <property type="entry name" value="Ankyrin repeat-containing domain"/>
    <property type="match status" value="1"/>
</dbReference>
<evidence type="ECO:0000256" key="2">
    <source>
        <dbReference type="ARBA" id="ARBA00023043"/>
    </source>
</evidence>
<evidence type="ECO:0000256" key="3">
    <source>
        <dbReference type="PROSITE-ProRule" id="PRU00023"/>
    </source>
</evidence>
<dbReference type="AlphaFoldDB" id="A0A8S0WP55"/>
<dbReference type="PANTHER" id="PTHR24171">
    <property type="entry name" value="ANKYRIN REPEAT DOMAIN-CONTAINING PROTEIN 39-RELATED"/>
    <property type="match status" value="1"/>
</dbReference>
<evidence type="ECO:0008006" key="7">
    <source>
        <dbReference type="Google" id="ProtNLM"/>
    </source>
</evidence>
<feature type="repeat" description="ANK" evidence="3">
    <location>
        <begin position="54"/>
        <end position="86"/>
    </location>
</feature>
<dbReference type="InterPro" id="IPR002110">
    <property type="entry name" value="Ankyrin_rpt"/>
</dbReference>
<evidence type="ECO:0000256" key="4">
    <source>
        <dbReference type="SAM" id="MobiDB-lite"/>
    </source>
</evidence>
<feature type="region of interest" description="Disordered" evidence="4">
    <location>
        <begin position="247"/>
        <end position="282"/>
    </location>
</feature>
<gene>
    <name evidence="5" type="ORF">AAE3_LOCUS9225</name>
</gene>
<keyword evidence="6" id="KW-1185">Reference proteome</keyword>